<evidence type="ECO:0000313" key="1">
    <source>
        <dbReference type="EMBL" id="KAI3758578.1"/>
    </source>
</evidence>
<dbReference type="EMBL" id="CM042048">
    <property type="protein sequence ID" value="KAI3758578.1"/>
    <property type="molecule type" value="Genomic_DNA"/>
</dbReference>
<protein>
    <submittedName>
        <fullName evidence="1">Uncharacterized protein</fullName>
    </submittedName>
</protein>
<dbReference type="Proteomes" id="UP001055879">
    <property type="component" value="Linkage Group LG02"/>
</dbReference>
<reference evidence="2" key="1">
    <citation type="journal article" date="2022" name="Mol. Ecol. Resour.">
        <title>The genomes of chicory, endive, great burdock and yacon provide insights into Asteraceae palaeo-polyploidization history and plant inulin production.</title>
        <authorList>
            <person name="Fan W."/>
            <person name="Wang S."/>
            <person name="Wang H."/>
            <person name="Wang A."/>
            <person name="Jiang F."/>
            <person name="Liu H."/>
            <person name="Zhao H."/>
            <person name="Xu D."/>
            <person name="Zhang Y."/>
        </authorList>
    </citation>
    <scope>NUCLEOTIDE SEQUENCE [LARGE SCALE GENOMIC DNA]</scope>
    <source>
        <strain evidence="2">cv. Niubang</strain>
    </source>
</reference>
<name>A0ACB9EJ13_ARCLA</name>
<sequence>MRSTSHFRKSFENNHIYWKIEKRNSVVKPSVLYFCFFLVLHFIFSVCGINDHERLAFYPPKTDLHQSQLSCSTDLRSLRLL</sequence>
<gene>
    <name evidence="1" type="ORF">L6452_06145</name>
</gene>
<organism evidence="1 2">
    <name type="scientific">Arctium lappa</name>
    <name type="common">Greater burdock</name>
    <name type="synonym">Lappa major</name>
    <dbReference type="NCBI Taxonomy" id="4217"/>
    <lineage>
        <taxon>Eukaryota</taxon>
        <taxon>Viridiplantae</taxon>
        <taxon>Streptophyta</taxon>
        <taxon>Embryophyta</taxon>
        <taxon>Tracheophyta</taxon>
        <taxon>Spermatophyta</taxon>
        <taxon>Magnoliopsida</taxon>
        <taxon>eudicotyledons</taxon>
        <taxon>Gunneridae</taxon>
        <taxon>Pentapetalae</taxon>
        <taxon>asterids</taxon>
        <taxon>campanulids</taxon>
        <taxon>Asterales</taxon>
        <taxon>Asteraceae</taxon>
        <taxon>Carduoideae</taxon>
        <taxon>Cardueae</taxon>
        <taxon>Arctiinae</taxon>
        <taxon>Arctium</taxon>
    </lineage>
</organism>
<keyword evidence="2" id="KW-1185">Reference proteome</keyword>
<proteinExistence type="predicted"/>
<comment type="caution">
    <text evidence="1">The sequence shown here is derived from an EMBL/GenBank/DDBJ whole genome shotgun (WGS) entry which is preliminary data.</text>
</comment>
<evidence type="ECO:0000313" key="2">
    <source>
        <dbReference type="Proteomes" id="UP001055879"/>
    </source>
</evidence>
<accession>A0ACB9EJ13</accession>
<reference evidence="1 2" key="2">
    <citation type="journal article" date="2022" name="Mol. Ecol. Resour.">
        <title>The genomes of chicory, endive, great burdock and yacon provide insights into Asteraceae paleo-polyploidization history and plant inulin production.</title>
        <authorList>
            <person name="Fan W."/>
            <person name="Wang S."/>
            <person name="Wang H."/>
            <person name="Wang A."/>
            <person name="Jiang F."/>
            <person name="Liu H."/>
            <person name="Zhao H."/>
            <person name="Xu D."/>
            <person name="Zhang Y."/>
        </authorList>
    </citation>
    <scope>NUCLEOTIDE SEQUENCE [LARGE SCALE GENOMIC DNA]</scope>
    <source>
        <strain evidence="2">cv. Niubang</strain>
    </source>
</reference>